<dbReference type="PANTHER" id="PTHR10357:SF219">
    <property type="entry name" value="MALTOSE ALPHA-D-GLUCOSYLTRANSFERASE"/>
    <property type="match status" value="1"/>
</dbReference>
<reference evidence="17" key="2">
    <citation type="submission" date="2021-08" db="EMBL/GenBank/DDBJ databases">
        <authorList>
            <person name="Tani A."/>
            <person name="Ola A."/>
            <person name="Ogura Y."/>
            <person name="Katsura K."/>
            <person name="Hayashi T."/>
        </authorList>
    </citation>
    <scope>NUCLEOTIDE SEQUENCE</scope>
    <source>
        <strain evidence="17">LMG 23639</strain>
    </source>
</reference>
<proteinExistence type="inferred from homology"/>
<dbReference type="InterPro" id="IPR012810">
    <property type="entry name" value="TreS/a-amylase_N"/>
</dbReference>
<gene>
    <name evidence="17" type="ORF">AOPFMNJM_2433</name>
</gene>
<accession>A0ABQ4SV73</accession>
<dbReference type="SUPFAM" id="SSF51011">
    <property type="entry name" value="Glycosyl hydrolase domain"/>
    <property type="match status" value="1"/>
</dbReference>
<evidence type="ECO:0000313" key="17">
    <source>
        <dbReference type="EMBL" id="GJE07109.1"/>
    </source>
</evidence>
<dbReference type="NCBIfam" id="TIGR02456">
    <property type="entry name" value="treS_nterm"/>
    <property type="match status" value="1"/>
</dbReference>
<keyword evidence="9" id="KW-0547">Nucleotide-binding</keyword>
<dbReference type="EMBL" id="BPQR01000041">
    <property type="protein sequence ID" value="GJE07109.1"/>
    <property type="molecule type" value="Genomic_DNA"/>
</dbReference>
<keyword evidence="11" id="KW-0067">ATP-binding</keyword>
<feature type="domain" description="Glycosyl hydrolase family 13 catalytic" evidence="16">
    <location>
        <begin position="17"/>
        <end position="416"/>
    </location>
</feature>
<dbReference type="Pfam" id="PF00128">
    <property type="entry name" value="Alpha-amylase"/>
    <property type="match status" value="2"/>
</dbReference>
<dbReference type="Gene3D" id="3.90.400.10">
    <property type="entry name" value="Oligo-1,6-glucosidase, Domain 2"/>
    <property type="match status" value="1"/>
</dbReference>
<dbReference type="Gene3D" id="3.90.1200.10">
    <property type="match status" value="1"/>
</dbReference>
<evidence type="ECO:0000256" key="7">
    <source>
        <dbReference type="ARBA" id="ARBA00022679"/>
    </source>
</evidence>
<dbReference type="NCBIfam" id="TIGR02457">
    <property type="entry name" value="TreS_Cterm"/>
    <property type="match status" value="1"/>
</dbReference>
<dbReference type="Proteomes" id="UP001055102">
    <property type="component" value="Unassembled WGS sequence"/>
</dbReference>
<dbReference type="InterPro" id="IPR011009">
    <property type="entry name" value="Kinase-like_dom_sf"/>
</dbReference>
<evidence type="ECO:0000256" key="4">
    <source>
        <dbReference type="ARBA" id="ARBA00011962"/>
    </source>
</evidence>
<keyword evidence="18" id="KW-1185">Reference proteome</keyword>
<sequence length="1088" mass="122613">MIDRSDPQWYRDAIIYQIHVKSFFDSTDDGIGDFKGLTQKLDYVRDLGVTAIWLMPFYPSPLRDDGYDIADYRDVNASYGTMEDFRAFVDAAHERGLRVITELVINHTSDQHPWFQAAREAPAGSPERNFYVWSDRDDVYSDTRIIFLDTEVSNWTWDPVAKQYFWHRFYSHQPDLNFDNPAVLEAVIEVMRYWLDMGVDGLRLDAIPYLIERDGTNCENLPETHTVIKKIRAALDASYPDRMLLAEANQWPEETAQYFGEGDECHMAFHFPLMPRMYMAIAREDRHPITDIMRQTPEIPEGCQWAIFLRNHDELTLEMVTAEERDYLWSFYAAERRARINLGIRRRLAPLLENDRRKIELMKSLVLSMPGTPVLYYGDEIGMGDNIYLGDRDGVRTPMQWSPDRNGGFSRANPQRLFLPAVQDAVYGFDAINVEAQAYSQTSLLNWTRRMIAIRNNSVALGRGTMQFLYPSNRKVLAWIREFEGERILCVANLSRAPQAVQLDLSELRSAVPIELTGGTEFPAIGELPYLLTLPAYGFYWFRVSAANSGQVGPSPEPPELFTLVLTGGIETLMKGRERVAFERTVVPPFLTSRRWFGAKGSRIKSVQVTDCAPIEDGVGDARFLMTRLAVNLANGEQQDYFVPIGVDEGREDEALMEFAVARVRRGPRTGLIYGAAGSADFAICLVEGMKQGREIATENGALVFSTTSAFDHELPFEAGEVRRLKAEQSNTSIAIGSKMMLKLLRRLQPGTHPEVEVGRFLTEEARFANTPALLGTLEHVAADGTRTALAVLQRFVLNQGDAWTLMLEGLRRDFDTVVLAPESEAPAPEEAFAPHLRWAELLGRRTAEMHAAFAMPTDDPAFAAEAMDESDLDLLARDARHQANRAFAALTQMIERGLDAGKPASATLHTRRAEVERLIDELTARPPKGAWKIRIHGDYHLGQVLASEGDLVIVDFEGEPSRPAEERRLKSTPLRDVAGMLRSFAYGAEAVTRQIATRFADAEERARRASIAWRGMIDAAFLAGYEAAVAGTRAAVEDADTHDRLLRLSLLTKALYEVDYEANNRPDWIEIPSRGVLSILDETQRGS</sequence>
<evidence type="ECO:0000256" key="2">
    <source>
        <dbReference type="ARBA" id="ARBA00005496"/>
    </source>
</evidence>
<dbReference type="InterPro" id="IPR045857">
    <property type="entry name" value="O16G_dom_2"/>
</dbReference>
<keyword evidence="7" id="KW-0808">Transferase</keyword>
<evidence type="ECO:0000256" key="5">
    <source>
        <dbReference type="ARBA" id="ARBA00012619"/>
    </source>
</evidence>
<comment type="caution">
    <text evidence="17">The sequence shown here is derived from an EMBL/GenBank/DDBJ whole genome shotgun (WGS) entry which is preliminary data.</text>
</comment>
<dbReference type="InterPro" id="IPR040999">
    <property type="entry name" value="Mak_N_cap"/>
</dbReference>
<keyword evidence="8" id="KW-0479">Metal-binding</keyword>
<dbReference type="Pfam" id="PF01636">
    <property type="entry name" value="APH"/>
    <property type="match status" value="1"/>
</dbReference>
<dbReference type="SUPFAM" id="SSF56112">
    <property type="entry name" value="Protein kinase-like (PK-like)"/>
    <property type="match status" value="1"/>
</dbReference>
<evidence type="ECO:0000256" key="9">
    <source>
        <dbReference type="ARBA" id="ARBA00022741"/>
    </source>
</evidence>
<keyword evidence="10" id="KW-0106">Calcium</keyword>
<name>A0ABQ4SV73_9HYPH</name>
<evidence type="ECO:0000256" key="15">
    <source>
        <dbReference type="ARBA" id="ARBA00049067"/>
    </source>
</evidence>
<dbReference type="EC" id="5.4.99.16" evidence="5"/>
<dbReference type="InterPro" id="IPR012811">
    <property type="entry name" value="TreS_maltokin_C_dom"/>
</dbReference>
<evidence type="ECO:0000256" key="3">
    <source>
        <dbReference type="ARBA" id="ARBA00006219"/>
    </source>
</evidence>
<evidence type="ECO:0000256" key="10">
    <source>
        <dbReference type="ARBA" id="ARBA00022837"/>
    </source>
</evidence>
<comment type="catalytic activity">
    <reaction evidence="15">
        <text>D-maltose + ATP = alpha-maltose 1-phosphate + ADP + H(+)</text>
        <dbReference type="Rhea" id="RHEA:31915"/>
        <dbReference type="ChEBI" id="CHEBI:15378"/>
        <dbReference type="ChEBI" id="CHEBI:17306"/>
        <dbReference type="ChEBI" id="CHEBI:30616"/>
        <dbReference type="ChEBI" id="CHEBI:63576"/>
        <dbReference type="ChEBI" id="CHEBI:456216"/>
        <dbReference type="EC" id="2.7.1.175"/>
    </reaction>
</comment>
<evidence type="ECO:0000256" key="12">
    <source>
        <dbReference type="ARBA" id="ARBA00023235"/>
    </source>
</evidence>
<dbReference type="Gene3D" id="2.60.40.1180">
    <property type="entry name" value="Golgi alpha-mannosidase II"/>
    <property type="match status" value="1"/>
</dbReference>
<evidence type="ECO:0000256" key="8">
    <source>
        <dbReference type="ARBA" id="ARBA00022723"/>
    </source>
</evidence>
<dbReference type="Pfam" id="PF18085">
    <property type="entry name" value="Mak_N_cap"/>
    <property type="match status" value="1"/>
</dbReference>
<evidence type="ECO:0000259" key="16">
    <source>
        <dbReference type="SMART" id="SM00642"/>
    </source>
</evidence>
<evidence type="ECO:0000256" key="13">
    <source>
        <dbReference type="ARBA" id="ARBA00031251"/>
    </source>
</evidence>
<dbReference type="RefSeq" id="WP_238276136.1">
    <property type="nucleotide sequence ID" value="NZ_BPQR01000041.1"/>
</dbReference>
<protein>
    <recommendedName>
        <fullName evidence="6">Maltokinase</fullName>
        <ecNumber evidence="4">2.7.1.175</ecNumber>
        <ecNumber evidence="5">5.4.99.16</ecNumber>
    </recommendedName>
    <alternativeName>
        <fullName evidence="14">Maltose alpha-D-glucosyltransferase</fullName>
    </alternativeName>
    <alternativeName>
        <fullName evidence="13">Maltose-1-phosphate synthase</fullName>
    </alternativeName>
</protein>
<dbReference type="InterPro" id="IPR032091">
    <property type="entry name" value="Malt_amylase-like_C"/>
</dbReference>
<evidence type="ECO:0000256" key="1">
    <source>
        <dbReference type="ARBA" id="ARBA00001595"/>
    </source>
</evidence>
<dbReference type="SUPFAM" id="SSF51445">
    <property type="entry name" value="(Trans)glycosidases"/>
    <property type="match status" value="1"/>
</dbReference>
<evidence type="ECO:0000256" key="14">
    <source>
        <dbReference type="ARBA" id="ARBA00031378"/>
    </source>
</evidence>
<dbReference type="InterPro" id="IPR013780">
    <property type="entry name" value="Glyco_hydro_b"/>
</dbReference>
<comment type="similarity">
    <text evidence="2">Belongs to the glycosyl hydrolase 13 family. TreS subfamily.</text>
</comment>
<comment type="catalytic activity">
    <reaction evidence="1">
        <text>D-maltose = alpha,alpha-trehalose</text>
        <dbReference type="Rhea" id="RHEA:15145"/>
        <dbReference type="ChEBI" id="CHEBI:16551"/>
        <dbReference type="ChEBI" id="CHEBI:17306"/>
        <dbReference type="EC" id="5.4.99.16"/>
    </reaction>
</comment>
<dbReference type="Gene3D" id="3.20.20.80">
    <property type="entry name" value="Glycosidases"/>
    <property type="match status" value="1"/>
</dbReference>
<evidence type="ECO:0000313" key="18">
    <source>
        <dbReference type="Proteomes" id="UP001055102"/>
    </source>
</evidence>
<dbReference type="EC" id="2.7.1.175" evidence="4"/>
<evidence type="ECO:0000256" key="11">
    <source>
        <dbReference type="ARBA" id="ARBA00022840"/>
    </source>
</evidence>
<evidence type="ECO:0000256" key="6">
    <source>
        <dbReference type="ARBA" id="ARBA00013882"/>
    </source>
</evidence>
<dbReference type="InterPro" id="IPR017853">
    <property type="entry name" value="GH"/>
</dbReference>
<keyword evidence="17" id="KW-0418">Kinase</keyword>
<dbReference type="GO" id="GO:0016301">
    <property type="term" value="F:kinase activity"/>
    <property type="evidence" value="ECO:0007669"/>
    <property type="project" value="UniProtKB-KW"/>
</dbReference>
<dbReference type="PANTHER" id="PTHR10357">
    <property type="entry name" value="ALPHA-AMYLASE FAMILY MEMBER"/>
    <property type="match status" value="1"/>
</dbReference>
<organism evidence="17 18">
    <name type="scientific">Methylobacterium jeotgali</name>
    <dbReference type="NCBI Taxonomy" id="381630"/>
    <lineage>
        <taxon>Bacteria</taxon>
        <taxon>Pseudomonadati</taxon>
        <taxon>Pseudomonadota</taxon>
        <taxon>Alphaproteobacteria</taxon>
        <taxon>Hyphomicrobiales</taxon>
        <taxon>Methylobacteriaceae</taxon>
        <taxon>Methylobacterium</taxon>
    </lineage>
</organism>
<dbReference type="Pfam" id="PF16657">
    <property type="entry name" value="Malt_amylase_C"/>
    <property type="match status" value="1"/>
</dbReference>
<comment type="similarity">
    <text evidence="3">Belongs to the aminoglycoside phosphotransferase family.</text>
</comment>
<dbReference type="SMART" id="SM00642">
    <property type="entry name" value="Aamy"/>
    <property type="match status" value="1"/>
</dbReference>
<dbReference type="InterPro" id="IPR006047">
    <property type="entry name" value="GH13_cat_dom"/>
</dbReference>
<dbReference type="InterPro" id="IPR002575">
    <property type="entry name" value="Aminoglycoside_PTrfase"/>
</dbReference>
<dbReference type="CDD" id="cd11334">
    <property type="entry name" value="AmyAc_TreS"/>
    <property type="match status" value="1"/>
</dbReference>
<keyword evidence="12" id="KW-0413">Isomerase</keyword>
<reference evidence="17" key="1">
    <citation type="journal article" date="2021" name="Front. Microbiol.">
        <title>Comprehensive Comparative Genomics and Phenotyping of Methylobacterium Species.</title>
        <authorList>
            <person name="Alessa O."/>
            <person name="Ogura Y."/>
            <person name="Fujitani Y."/>
            <person name="Takami H."/>
            <person name="Hayashi T."/>
            <person name="Sahin N."/>
            <person name="Tani A."/>
        </authorList>
    </citation>
    <scope>NUCLEOTIDE SEQUENCE</scope>
    <source>
        <strain evidence="17">LMG 23639</strain>
    </source>
</reference>